<accession>A0A1H2EDB0</accession>
<evidence type="ECO:0000313" key="2">
    <source>
        <dbReference type="EMBL" id="SDT93070.1"/>
    </source>
</evidence>
<sequence>MTPKGQSVSDWSQGSAYPFVRASSDGRVSDHDSVTESRWSEVYRLLPAPGGEAFALAGTATANKARRERSGTPIELITEAERAGGGKAIWAVVAPIRSDLLVIDLDRCAEQVWPRLRDVLGDYSATTAYLARSGSPDSLHVILKCASPDSDRGIREFLADLRRHLNLSARRIDVLSPGHLLRLPGSASLKPGGHHCTPVNDDLTPITAVRTAERLRTALGSDEPGPVQAAFARHDDGWCVQLDAEVYRPGLEVEVHRRDGRVKRVRIGAVVAHAGDRVRAAIADDLTPHSPTPVPTIALSAAAQMHELAPDTDGAEELQWQAPRAWRRRTPISAQQWRILNDTGGDDRSAAATAAAWVLWDVGLRSFAAVRWFYAHCPAFAKFRDRDGDRRRARSACAAHWQSITARASTHRPPLDPADQALVDDALAEVATWDEPDLVAAAVAVITHRFTDGHGLVDRPIAKRCLATWMSVCDSRAYVHLQRLQERGLLVRTRDWQDGPANEAALYALRVPDTFYRGDGDHDVTDHQRLHPLWGQLGHHAHALWSSLSTQESAVTTPEVAAKSPLPSGGTGWGVLGLLNTLGSLGLVTRIGTGKGTRWTVTPAQSDQGAVDSAATSSGAFERAKQLRARIIGERKAYHAEGPGERARMRSGLKVLRDRLTHTDIAGREQGSLFVTVAAETSGGSHYRWAGARPGPPPETATPPDS</sequence>
<dbReference type="Proteomes" id="UP000183180">
    <property type="component" value="Unassembled WGS sequence"/>
</dbReference>
<feature type="region of interest" description="Disordered" evidence="1">
    <location>
        <begin position="684"/>
        <end position="706"/>
    </location>
</feature>
<organism evidence="2 3">
    <name type="scientific">Gordonia westfalica</name>
    <dbReference type="NCBI Taxonomy" id="158898"/>
    <lineage>
        <taxon>Bacteria</taxon>
        <taxon>Bacillati</taxon>
        <taxon>Actinomycetota</taxon>
        <taxon>Actinomycetes</taxon>
        <taxon>Mycobacteriales</taxon>
        <taxon>Gordoniaceae</taxon>
        <taxon>Gordonia</taxon>
    </lineage>
</organism>
<dbReference type="AlphaFoldDB" id="A0A1H2EDB0"/>
<reference evidence="2 3" key="1">
    <citation type="submission" date="2016-10" db="EMBL/GenBank/DDBJ databases">
        <authorList>
            <person name="de Groot N.N."/>
        </authorList>
    </citation>
    <scope>NUCLEOTIDE SEQUENCE [LARGE SCALE GENOMIC DNA]</scope>
    <source>
        <strain evidence="2 3">DSM 44215</strain>
    </source>
</reference>
<dbReference type="EMBL" id="FNLM01000030">
    <property type="protein sequence ID" value="SDT93070.1"/>
    <property type="molecule type" value="Genomic_DNA"/>
</dbReference>
<evidence type="ECO:0000256" key="1">
    <source>
        <dbReference type="SAM" id="MobiDB-lite"/>
    </source>
</evidence>
<feature type="compositionally biased region" description="Pro residues" evidence="1">
    <location>
        <begin position="694"/>
        <end position="706"/>
    </location>
</feature>
<dbReference type="OrthoDB" id="4373340at2"/>
<evidence type="ECO:0000313" key="3">
    <source>
        <dbReference type="Proteomes" id="UP000183180"/>
    </source>
</evidence>
<gene>
    <name evidence="2" type="ORF">SAMN04488548_13088</name>
</gene>
<proteinExistence type="predicted"/>
<protein>
    <submittedName>
        <fullName evidence="2">Uncharacterized protein</fullName>
    </submittedName>
</protein>
<name>A0A1H2EDB0_9ACTN</name>